<sequence>HIRPVKVGISSETHYEVISGLEEGEEIVVGSYRAISKDLSHNRTVITTKDSGENQKGFRIQIGGSSKSEN</sequence>
<gene>
    <name evidence="2" type="ORF">METZ01_LOCUS82263</name>
</gene>
<accession>A0A381UMP6</accession>
<feature type="region of interest" description="Disordered" evidence="1">
    <location>
        <begin position="49"/>
        <end position="70"/>
    </location>
</feature>
<proteinExistence type="predicted"/>
<name>A0A381UMP6_9ZZZZ</name>
<dbReference type="EMBL" id="UINC01006749">
    <property type="protein sequence ID" value="SVA29409.1"/>
    <property type="molecule type" value="Genomic_DNA"/>
</dbReference>
<dbReference type="AlphaFoldDB" id="A0A381UMP6"/>
<reference evidence="2" key="1">
    <citation type="submission" date="2018-05" db="EMBL/GenBank/DDBJ databases">
        <authorList>
            <person name="Lanie J.A."/>
            <person name="Ng W.-L."/>
            <person name="Kazmierczak K.M."/>
            <person name="Andrzejewski T.M."/>
            <person name="Davidsen T.M."/>
            <person name="Wayne K.J."/>
            <person name="Tettelin H."/>
            <person name="Glass J.I."/>
            <person name="Rusch D."/>
            <person name="Podicherti R."/>
            <person name="Tsui H.-C.T."/>
            <person name="Winkler M.E."/>
        </authorList>
    </citation>
    <scope>NUCLEOTIDE SEQUENCE</scope>
</reference>
<protein>
    <recommendedName>
        <fullName evidence="3">RND efflux pump membrane fusion protein barrel-sandwich domain-containing protein</fullName>
    </recommendedName>
</protein>
<evidence type="ECO:0000313" key="2">
    <source>
        <dbReference type="EMBL" id="SVA29409.1"/>
    </source>
</evidence>
<dbReference type="Gene3D" id="2.40.420.20">
    <property type="match status" value="1"/>
</dbReference>
<feature type="non-terminal residue" evidence="2">
    <location>
        <position position="1"/>
    </location>
</feature>
<evidence type="ECO:0008006" key="3">
    <source>
        <dbReference type="Google" id="ProtNLM"/>
    </source>
</evidence>
<evidence type="ECO:0000256" key="1">
    <source>
        <dbReference type="SAM" id="MobiDB-lite"/>
    </source>
</evidence>
<organism evidence="2">
    <name type="scientific">marine metagenome</name>
    <dbReference type="NCBI Taxonomy" id="408172"/>
    <lineage>
        <taxon>unclassified sequences</taxon>
        <taxon>metagenomes</taxon>
        <taxon>ecological metagenomes</taxon>
    </lineage>
</organism>